<name>A0A5E7UVV9_PSEFL</name>
<evidence type="ECO:0000313" key="1">
    <source>
        <dbReference type="EMBL" id="VVQ15662.1"/>
    </source>
</evidence>
<evidence type="ECO:0000313" key="2">
    <source>
        <dbReference type="Proteomes" id="UP000381378"/>
    </source>
</evidence>
<organism evidence="1 2">
    <name type="scientific">Pseudomonas fluorescens</name>
    <dbReference type="NCBI Taxonomy" id="294"/>
    <lineage>
        <taxon>Bacteria</taxon>
        <taxon>Pseudomonadati</taxon>
        <taxon>Pseudomonadota</taxon>
        <taxon>Gammaproteobacteria</taxon>
        <taxon>Pseudomonadales</taxon>
        <taxon>Pseudomonadaceae</taxon>
        <taxon>Pseudomonas</taxon>
    </lineage>
</organism>
<evidence type="ECO:0008006" key="3">
    <source>
        <dbReference type="Google" id="ProtNLM"/>
    </source>
</evidence>
<dbReference type="AlphaFoldDB" id="A0A5E7UVV9"/>
<dbReference type="Proteomes" id="UP000381378">
    <property type="component" value="Unassembled WGS sequence"/>
</dbReference>
<reference evidence="1 2" key="1">
    <citation type="submission" date="2019-09" db="EMBL/GenBank/DDBJ databases">
        <authorList>
            <person name="Chandra G."/>
            <person name="Truman W A."/>
        </authorList>
    </citation>
    <scope>NUCLEOTIDE SEQUENCE [LARGE SCALE GENOMIC DNA]</scope>
    <source>
        <strain evidence="1">PS928</strain>
    </source>
</reference>
<protein>
    <recommendedName>
        <fullName evidence="3">Transposase InsH N-terminal domain-containing protein</fullName>
    </recommendedName>
</protein>
<gene>
    <name evidence="1" type="ORF">PS928_04290</name>
</gene>
<accession>A0A5E7UVV9</accession>
<dbReference type="EMBL" id="CABVJF010000017">
    <property type="protein sequence ID" value="VVQ15662.1"/>
    <property type="molecule type" value="Genomic_DNA"/>
</dbReference>
<proteinExistence type="predicted"/>
<sequence length="37" mass="4298">MEEALYEITSLRQFAKLSLAQGSLPEDTMIMNFRHLL</sequence>